<evidence type="ECO:0000259" key="9">
    <source>
        <dbReference type="Pfam" id="PF12704"/>
    </source>
</evidence>
<gene>
    <name evidence="10" type="ORF">GCL57_01485</name>
</gene>
<keyword evidence="6 7" id="KW-0472">Membrane</keyword>
<evidence type="ECO:0000313" key="11">
    <source>
        <dbReference type="Proteomes" id="UP000442694"/>
    </source>
</evidence>
<dbReference type="PANTHER" id="PTHR30489">
    <property type="entry name" value="LIPOPROTEIN-RELEASING SYSTEM TRANSMEMBRANE PROTEIN LOLE"/>
    <property type="match status" value="1"/>
</dbReference>
<evidence type="ECO:0000256" key="4">
    <source>
        <dbReference type="ARBA" id="ARBA00022692"/>
    </source>
</evidence>
<dbReference type="Pfam" id="PF12704">
    <property type="entry name" value="MacB_PCD"/>
    <property type="match status" value="1"/>
</dbReference>
<keyword evidence="4 7" id="KW-0812">Transmembrane</keyword>
<dbReference type="EMBL" id="WFLN01000004">
    <property type="protein sequence ID" value="KAB8033400.1"/>
    <property type="molecule type" value="Genomic_DNA"/>
</dbReference>
<evidence type="ECO:0000256" key="2">
    <source>
        <dbReference type="ARBA" id="ARBA00005236"/>
    </source>
</evidence>
<evidence type="ECO:0000256" key="6">
    <source>
        <dbReference type="ARBA" id="ARBA00023136"/>
    </source>
</evidence>
<dbReference type="Pfam" id="PF02687">
    <property type="entry name" value="FtsX"/>
    <property type="match status" value="1"/>
</dbReference>
<evidence type="ECO:0000256" key="5">
    <source>
        <dbReference type="ARBA" id="ARBA00022989"/>
    </source>
</evidence>
<feature type="transmembrane region" description="Helical" evidence="7">
    <location>
        <begin position="309"/>
        <end position="331"/>
    </location>
</feature>
<comment type="similarity">
    <text evidence="2">Belongs to the ABC-4 integral membrane protein family. LolC/E subfamily.</text>
</comment>
<keyword evidence="3" id="KW-1003">Cell membrane</keyword>
<keyword evidence="11" id="KW-1185">Reference proteome</keyword>
<comment type="caution">
    <text evidence="10">The sequence shown here is derived from an EMBL/GenBank/DDBJ whole genome shotgun (WGS) entry which is preliminary data.</text>
</comment>
<feature type="transmembrane region" description="Helical" evidence="7">
    <location>
        <begin position="405"/>
        <end position="426"/>
    </location>
</feature>
<feature type="transmembrane region" description="Helical" evidence="7">
    <location>
        <begin position="352"/>
        <end position="385"/>
    </location>
</feature>
<reference evidence="10 11" key="1">
    <citation type="submission" date="2019-10" db="EMBL/GenBank/DDBJ databases">
        <title>New genus of Silvanigrellaceae.</title>
        <authorList>
            <person name="Pitt A."/>
            <person name="Hahn M.W."/>
        </authorList>
    </citation>
    <scope>NUCLEOTIDE SEQUENCE [LARGE SCALE GENOMIC DNA]</scope>
    <source>
        <strain evidence="10 11">33A1-SZDP</strain>
    </source>
</reference>
<evidence type="ECO:0000313" key="10">
    <source>
        <dbReference type="EMBL" id="KAB8033400.1"/>
    </source>
</evidence>
<evidence type="ECO:0000256" key="3">
    <source>
        <dbReference type="ARBA" id="ARBA00022475"/>
    </source>
</evidence>
<dbReference type="AlphaFoldDB" id="A0A833N6F8"/>
<evidence type="ECO:0000256" key="7">
    <source>
        <dbReference type="SAM" id="Phobius"/>
    </source>
</evidence>
<protein>
    <submittedName>
        <fullName evidence="10">FtsX-like permease family protein</fullName>
    </submittedName>
</protein>
<proteinExistence type="inferred from homology"/>
<feature type="transmembrane region" description="Helical" evidence="7">
    <location>
        <begin position="42"/>
        <end position="65"/>
    </location>
</feature>
<comment type="subcellular location">
    <subcellularLocation>
        <location evidence="1">Cell membrane</location>
        <topology evidence="1">Multi-pass membrane protein</topology>
    </subcellularLocation>
</comment>
<dbReference type="InterPro" id="IPR025857">
    <property type="entry name" value="MacB_PCD"/>
</dbReference>
<evidence type="ECO:0000259" key="8">
    <source>
        <dbReference type="Pfam" id="PF02687"/>
    </source>
</evidence>
<feature type="domain" description="ABC3 transporter permease C-terminal" evidence="8">
    <location>
        <begin position="309"/>
        <end position="433"/>
    </location>
</feature>
<dbReference type="GO" id="GO:0044874">
    <property type="term" value="P:lipoprotein localization to outer membrane"/>
    <property type="evidence" value="ECO:0007669"/>
    <property type="project" value="TreeGrafter"/>
</dbReference>
<dbReference type="GO" id="GO:0098797">
    <property type="term" value="C:plasma membrane protein complex"/>
    <property type="evidence" value="ECO:0007669"/>
    <property type="project" value="TreeGrafter"/>
</dbReference>
<sequence>MLDVRAKKCMVDFNNKRLIIVNLISRLALNFICKKNSKKLSFTSLVSIVGICFGVSAFLVVITVLNSFQAEIKNIISTVNPNLIVFSQYGIQDVKTTEKELKKLIKAPVEGMSPFIYQESVMGLGRQTSSVYIKAIQGTKSASANEVSKFIYPKSALETLNVSSKLIDQYRNTLDAGNNPALLPHVILGKELADDLDAKIGSIVTLMTFGAGKSALGVRYNKLYVTGIASTGLSEYDRKNVFMNFQDGVNLFGSEGWASGVEIKLKNSTEALQVSKDLHGKTPYNIVAWQDIDTSLFEQIERDGTSIKLIVLIISFVAGFNIIVALSLTVIDRSKQIALLRALGAKKTLIISTFVFSGLFLGILGSTLGVFSGLVLLKVFSGISLGDFQKFYYLEKIPVQIDTQLIIFAFLTSILLSFFGALYPAWRASKVSPMHGLKQGN</sequence>
<accession>A0A833N6F8</accession>
<name>A0A833N6F8_9BACT</name>
<keyword evidence="5 7" id="KW-1133">Transmembrane helix</keyword>
<dbReference type="InterPro" id="IPR003838">
    <property type="entry name" value="ABC3_permease_C"/>
</dbReference>
<dbReference type="PANTHER" id="PTHR30489:SF0">
    <property type="entry name" value="LIPOPROTEIN-RELEASING SYSTEM TRANSMEMBRANE PROTEIN LOLE"/>
    <property type="match status" value="1"/>
</dbReference>
<dbReference type="Proteomes" id="UP000442694">
    <property type="component" value="Unassembled WGS sequence"/>
</dbReference>
<dbReference type="InterPro" id="IPR051447">
    <property type="entry name" value="Lipoprotein-release_system"/>
</dbReference>
<feature type="domain" description="MacB-like periplasmic core" evidence="9">
    <location>
        <begin position="44"/>
        <end position="278"/>
    </location>
</feature>
<organism evidence="10 11">
    <name type="scientific">Fluviispira multicolorata</name>
    <dbReference type="NCBI Taxonomy" id="2654512"/>
    <lineage>
        <taxon>Bacteria</taxon>
        <taxon>Pseudomonadati</taxon>
        <taxon>Bdellovibrionota</taxon>
        <taxon>Oligoflexia</taxon>
        <taxon>Silvanigrellales</taxon>
        <taxon>Silvanigrellaceae</taxon>
        <taxon>Fluviispira</taxon>
    </lineage>
</organism>
<evidence type="ECO:0000256" key="1">
    <source>
        <dbReference type="ARBA" id="ARBA00004651"/>
    </source>
</evidence>